<name>A0A543ANT6_9MICC</name>
<keyword evidence="2" id="KW-1185">Reference proteome</keyword>
<proteinExistence type="predicted"/>
<reference evidence="1 2" key="1">
    <citation type="submission" date="2019-06" db="EMBL/GenBank/DDBJ databases">
        <title>Sequencing the genomes of 1000 actinobacteria strains.</title>
        <authorList>
            <person name="Klenk H.-P."/>
        </authorList>
    </citation>
    <scope>NUCLEOTIDE SEQUENCE [LARGE SCALE GENOMIC DNA]</scope>
    <source>
        <strain evidence="1 2">DSM 24083</strain>
    </source>
</reference>
<organism evidence="1 2">
    <name type="scientific">Enteractinococcus coprophilus</name>
    <dbReference type="NCBI Taxonomy" id="1027633"/>
    <lineage>
        <taxon>Bacteria</taxon>
        <taxon>Bacillati</taxon>
        <taxon>Actinomycetota</taxon>
        <taxon>Actinomycetes</taxon>
        <taxon>Micrococcales</taxon>
        <taxon>Micrococcaceae</taxon>
    </lineage>
</organism>
<evidence type="ECO:0000313" key="1">
    <source>
        <dbReference type="EMBL" id="TQL74237.1"/>
    </source>
</evidence>
<dbReference type="Proteomes" id="UP000319746">
    <property type="component" value="Unassembled WGS sequence"/>
</dbReference>
<comment type="caution">
    <text evidence="1">The sequence shown here is derived from an EMBL/GenBank/DDBJ whole genome shotgun (WGS) entry which is preliminary data.</text>
</comment>
<dbReference type="AlphaFoldDB" id="A0A543ANT6"/>
<evidence type="ECO:0000313" key="2">
    <source>
        <dbReference type="Proteomes" id="UP000319746"/>
    </source>
</evidence>
<dbReference type="Gene3D" id="1.10.10.60">
    <property type="entry name" value="Homeodomain-like"/>
    <property type="match status" value="1"/>
</dbReference>
<dbReference type="EMBL" id="VFOU01000001">
    <property type="protein sequence ID" value="TQL74237.1"/>
    <property type="molecule type" value="Genomic_DNA"/>
</dbReference>
<dbReference type="OrthoDB" id="5077950at2"/>
<sequence length="160" mass="17881">MAKDLCLIDGCGEEAQTRGLCGYHYEKGRRDGNLEEIALPKRRPAVERYGERALEMWQAGAPMINIAQELGTSGPTIRDVLQKLGVENPGRHSLRARILKESREQADWIGQLDHLSPVEAVLAAWNRPDSDSKVTNAAQDEVRQVMPLLARALNRLEKQS</sequence>
<dbReference type="RefSeq" id="WP_141864715.1">
    <property type="nucleotide sequence ID" value="NZ_BAABAN010000016.1"/>
</dbReference>
<accession>A0A543ANT6</accession>
<gene>
    <name evidence="1" type="ORF">FB556_0694</name>
</gene>
<protein>
    <submittedName>
        <fullName evidence="1">Uncharacterized protein</fullName>
    </submittedName>
</protein>